<keyword evidence="7" id="KW-1185">Reference proteome</keyword>
<dbReference type="eggNOG" id="KOG3057">
    <property type="taxonomic scope" value="Eukaryota"/>
</dbReference>
<organism evidence="6 7">
    <name type="scientific">Nematostella vectensis</name>
    <name type="common">Starlet sea anemone</name>
    <dbReference type="NCBI Taxonomy" id="45351"/>
    <lineage>
        <taxon>Eukaryota</taxon>
        <taxon>Metazoa</taxon>
        <taxon>Cnidaria</taxon>
        <taxon>Anthozoa</taxon>
        <taxon>Hexacorallia</taxon>
        <taxon>Actiniaria</taxon>
        <taxon>Edwardsiidae</taxon>
        <taxon>Nematostella</taxon>
    </lineage>
</organism>
<dbReference type="PhylomeDB" id="A7RJL7"/>
<dbReference type="Proteomes" id="UP000001593">
    <property type="component" value="Unassembled WGS sequence"/>
</dbReference>
<dbReference type="OMA" id="GWVAKWD"/>
<comment type="subcellular location">
    <subcellularLocation>
        <location evidence="1">Mitochondrion</location>
    </subcellularLocation>
</comment>
<name>A7RJL7_NEMVE</name>
<dbReference type="KEGG" id="nve:5520636"/>
<comment type="similarity">
    <text evidence="4">Belongs to the cytochrome c oxidase subunit 6B.</text>
</comment>
<evidence type="ECO:0000256" key="1">
    <source>
        <dbReference type="ARBA" id="ARBA00004173"/>
    </source>
</evidence>
<dbReference type="Pfam" id="PF02297">
    <property type="entry name" value="COX6B"/>
    <property type="match status" value="1"/>
</dbReference>
<dbReference type="GO" id="GO:0045277">
    <property type="term" value="C:respiratory chain complex IV"/>
    <property type="evidence" value="ECO:0007669"/>
    <property type="project" value="InterPro"/>
</dbReference>
<dbReference type="InterPro" id="IPR036549">
    <property type="entry name" value="CX6/COA6-like_sf"/>
</dbReference>
<dbReference type="InterPro" id="IPR048280">
    <property type="entry name" value="COX6B-like"/>
</dbReference>
<protein>
    <recommendedName>
        <fullName evidence="4">Cytochrome c oxidase subunit</fullName>
    </recommendedName>
</protein>
<dbReference type="EMBL" id="DS469514">
    <property type="protein sequence ID" value="EDO48401.1"/>
    <property type="molecule type" value="Genomic_DNA"/>
</dbReference>
<dbReference type="Gene3D" id="1.10.10.140">
    <property type="entry name" value="Cytochrome c oxidase, subunit VIb"/>
    <property type="match status" value="1"/>
</dbReference>
<keyword evidence="2 4" id="KW-0496">Mitochondrion</keyword>
<dbReference type="HOGENOM" id="CLU_133964_3_1_1"/>
<reference evidence="6 7" key="1">
    <citation type="journal article" date="2007" name="Science">
        <title>Sea anemone genome reveals ancestral eumetazoan gene repertoire and genomic organization.</title>
        <authorList>
            <person name="Putnam N.H."/>
            <person name="Srivastava M."/>
            <person name="Hellsten U."/>
            <person name="Dirks B."/>
            <person name="Chapman J."/>
            <person name="Salamov A."/>
            <person name="Terry A."/>
            <person name="Shapiro H."/>
            <person name="Lindquist E."/>
            <person name="Kapitonov V.V."/>
            <person name="Jurka J."/>
            <person name="Genikhovich G."/>
            <person name="Grigoriev I.V."/>
            <person name="Lucas S.M."/>
            <person name="Steele R.E."/>
            <person name="Finnerty J.R."/>
            <person name="Technau U."/>
            <person name="Martindale M.Q."/>
            <person name="Rokhsar D.S."/>
        </authorList>
    </citation>
    <scope>NUCLEOTIDE SEQUENCE [LARGE SCALE GENOMIC DNA]</scope>
    <source>
        <strain evidence="7">CH2 X CH6</strain>
    </source>
</reference>
<evidence type="ECO:0000256" key="4">
    <source>
        <dbReference type="PIRNR" id="PIRNR000278"/>
    </source>
</evidence>
<accession>A7RJL7</accession>
<dbReference type="PIRSF" id="PIRSF000278">
    <property type="entry name" value="Cyt_c_oxidase_6B"/>
    <property type="match status" value="1"/>
</dbReference>
<dbReference type="InParanoid" id="A7RJL7"/>
<dbReference type="FunFam" id="1.10.10.140:FF:000001">
    <property type="entry name" value="Cytochrome c oxidase subunit 6B1"/>
    <property type="match status" value="1"/>
</dbReference>
<comment type="function">
    <text evidence="4">Component of the cytochrome c oxidase, the last enzyme in the mitochondrial electron transport chain which drives oxidative phosphorylation.</text>
</comment>
<dbReference type="InterPro" id="IPR003213">
    <property type="entry name" value="Cyt_c_oxidase_su6B"/>
</dbReference>
<dbReference type="PANTHER" id="PTHR11387">
    <property type="entry name" value="CYTOCHROME C OXIDASE SUBUNIT 6B"/>
    <property type="match status" value="1"/>
</dbReference>
<evidence type="ECO:0000256" key="3">
    <source>
        <dbReference type="ARBA" id="ARBA00023157"/>
    </source>
</evidence>
<dbReference type="PROSITE" id="PS51808">
    <property type="entry name" value="CHCH"/>
    <property type="match status" value="1"/>
</dbReference>
<sequence>MSEGRITQVELKTVPFDPRFPYSAQTKNCWQNFVDFHKCSNKLGEDNEHCQWFKKTYISLCPRAWIETWTEQVENGTFPGRI</sequence>
<proteinExistence type="inferred from homology"/>
<evidence type="ECO:0000313" key="7">
    <source>
        <dbReference type="Proteomes" id="UP000001593"/>
    </source>
</evidence>
<evidence type="ECO:0000256" key="2">
    <source>
        <dbReference type="ARBA" id="ARBA00023128"/>
    </source>
</evidence>
<dbReference type="GO" id="GO:0005739">
    <property type="term" value="C:mitochondrion"/>
    <property type="evidence" value="ECO:0000318"/>
    <property type="project" value="GO_Central"/>
</dbReference>
<keyword evidence="3 5" id="KW-1015">Disulfide bond</keyword>
<dbReference type="SUPFAM" id="SSF47694">
    <property type="entry name" value="Cytochrome c oxidase subunit h"/>
    <property type="match status" value="1"/>
</dbReference>
<feature type="disulfide bond" evidence="5">
    <location>
        <begin position="29"/>
        <end position="61"/>
    </location>
</feature>
<evidence type="ECO:0000313" key="6">
    <source>
        <dbReference type="EMBL" id="EDO48401.1"/>
    </source>
</evidence>
<dbReference type="AlphaFoldDB" id="A7RJL7"/>
<feature type="disulfide bond" evidence="5">
    <location>
        <begin position="39"/>
        <end position="50"/>
    </location>
</feature>
<dbReference type="CDD" id="cd00926">
    <property type="entry name" value="Cyt_c_Oxidase_VIb"/>
    <property type="match status" value="1"/>
</dbReference>
<gene>
    <name evidence="6" type="ORF">NEMVEDRAFT_v1g236414</name>
</gene>
<dbReference type="STRING" id="45351.A7RJL7"/>
<evidence type="ECO:0000256" key="5">
    <source>
        <dbReference type="PIRSR" id="PIRSR000278-1"/>
    </source>
</evidence>